<evidence type="ECO:0000256" key="7">
    <source>
        <dbReference type="RuleBase" id="RU363032"/>
    </source>
</evidence>
<reference evidence="10" key="1">
    <citation type="journal article" date="2019" name="Int. J. Syst. Evol. Microbiol.">
        <title>The Global Catalogue of Microorganisms (GCM) 10K type strain sequencing project: providing services to taxonomists for standard genome sequencing and annotation.</title>
        <authorList>
            <consortium name="The Broad Institute Genomics Platform"/>
            <consortium name="The Broad Institute Genome Sequencing Center for Infectious Disease"/>
            <person name="Wu L."/>
            <person name="Ma J."/>
        </authorList>
    </citation>
    <scope>NUCLEOTIDE SEQUENCE [LARGE SCALE GENOMIC DNA]</scope>
    <source>
        <strain evidence="10">JCM 31319</strain>
    </source>
</reference>
<dbReference type="SUPFAM" id="SSF161098">
    <property type="entry name" value="MetI-like"/>
    <property type="match status" value="1"/>
</dbReference>
<keyword evidence="10" id="KW-1185">Reference proteome</keyword>
<keyword evidence="3" id="KW-1003">Cell membrane</keyword>
<dbReference type="RefSeq" id="WP_377529441.1">
    <property type="nucleotide sequence ID" value="NZ_JBHTLD010000156.1"/>
</dbReference>
<organism evidence="9 10">
    <name type="scientific">Pontibacter rugosus</name>
    <dbReference type="NCBI Taxonomy" id="1745966"/>
    <lineage>
        <taxon>Bacteria</taxon>
        <taxon>Pseudomonadati</taxon>
        <taxon>Bacteroidota</taxon>
        <taxon>Cytophagia</taxon>
        <taxon>Cytophagales</taxon>
        <taxon>Hymenobacteraceae</taxon>
        <taxon>Pontibacter</taxon>
    </lineage>
</organism>
<comment type="similarity">
    <text evidence="7">Belongs to the binding-protein-dependent transport system permease family.</text>
</comment>
<keyword evidence="2 7" id="KW-0813">Transport</keyword>
<evidence type="ECO:0000313" key="10">
    <source>
        <dbReference type="Proteomes" id="UP001597094"/>
    </source>
</evidence>
<evidence type="ECO:0000313" key="9">
    <source>
        <dbReference type="EMBL" id="MFD1187593.1"/>
    </source>
</evidence>
<evidence type="ECO:0000256" key="2">
    <source>
        <dbReference type="ARBA" id="ARBA00022448"/>
    </source>
</evidence>
<dbReference type="InterPro" id="IPR050366">
    <property type="entry name" value="BP-dependent_transpt_permease"/>
</dbReference>
<proteinExistence type="inferred from homology"/>
<dbReference type="PROSITE" id="PS50928">
    <property type="entry name" value="ABC_TM1"/>
    <property type="match status" value="1"/>
</dbReference>
<dbReference type="Proteomes" id="UP001597094">
    <property type="component" value="Unassembled WGS sequence"/>
</dbReference>
<accession>A0ABW3SSD7</accession>
<evidence type="ECO:0000256" key="3">
    <source>
        <dbReference type="ARBA" id="ARBA00022475"/>
    </source>
</evidence>
<feature type="transmembrane region" description="Helical" evidence="7">
    <location>
        <begin position="21"/>
        <end position="40"/>
    </location>
</feature>
<evidence type="ECO:0000256" key="1">
    <source>
        <dbReference type="ARBA" id="ARBA00004651"/>
    </source>
</evidence>
<evidence type="ECO:0000256" key="4">
    <source>
        <dbReference type="ARBA" id="ARBA00022692"/>
    </source>
</evidence>
<dbReference type="Gene3D" id="1.10.3720.10">
    <property type="entry name" value="MetI-like"/>
    <property type="match status" value="1"/>
</dbReference>
<feature type="transmembrane region" description="Helical" evidence="7">
    <location>
        <begin position="276"/>
        <end position="305"/>
    </location>
</feature>
<feature type="transmembrane region" description="Helical" evidence="7">
    <location>
        <begin position="156"/>
        <end position="177"/>
    </location>
</feature>
<dbReference type="InterPro" id="IPR000515">
    <property type="entry name" value="MetI-like"/>
</dbReference>
<evidence type="ECO:0000259" key="8">
    <source>
        <dbReference type="PROSITE" id="PS50928"/>
    </source>
</evidence>
<keyword evidence="6 7" id="KW-0472">Membrane</keyword>
<dbReference type="EMBL" id="JBHTLD010000156">
    <property type="protein sequence ID" value="MFD1187593.1"/>
    <property type="molecule type" value="Genomic_DNA"/>
</dbReference>
<evidence type="ECO:0000256" key="6">
    <source>
        <dbReference type="ARBA" id="ARBA00023136"/>
    </source>
</evidence>
<gene>
    <name evidence="9" type="ORF">ACFQ2O_15355</name>
</gene>
<evidence type="ECO:0000256" key="5">
    <source>
        <dbReference type="ARBA" id="ARBA00022989"/>
    </source>
</evidence>
<feature type="transmembrane region" description="Helical" evidence="7">
    <location>
        <begin position="88"/>
        <end position="113"/>
    </location>
</feature>
<name>A0ABW3SSD7_9BACT</name>
<protein>
    <submittedName>
        <fullName evidence="9">ABC transporter permease</fullName>
    </submittedName>
</protein>
<dbReference type="Pfam" id="PF00528">
    <property type="entry name" value="BPD_transp_1"/>
    <property type="match status" value="1"/>
</dbReference>
<comment type="caution">
    <text evidence="9">The sequence shown here is derived from an EMBL/GenBank/DDBJ whole genome shotgun (WGS) entry which is preliminary data.</text>
</comment>
<sequence>MRQLWHHLIQLWQSNRIFKLAAAYLLLLFILVLLLPWLPLPYAPNYLDFSNSYIPPFTPKSIQTSHFLGTDGLGRDILSNVLYGARSAFFISIPVMTIATILGTGIGISAGYFGDKALQLYRYQLLLLVCLISILMYYGVYIPIQIAQYSLPYTYTINSLAVLVVLIIAIGILAICLARYSYWKKSIPLPFNWMVVRLMEALNTIPRFVLILVLASFMPPSVLLLSLLLIFTVWTSSARLARAEMLCIKQLPYFEAARSIGIAPHRLIWRHALPNLLGPVLVVFTFGVGSLLALESTLSFLNIGLPTTFVSWGRTISNIRSNSSAWWLVALPGGLLTTTVLAIYTCSHYFTKIIRSKIN</sequence>
<keyword evidence="4 7" id="KW-0812">Transmembrane</keyword>
<comment type="subcellular location">
    <subcellularLocation>
        <location evidence="1 7">Cell membrane</location>
        <topology evidence="1 7">Multi-pass membrane protein</topology>
    </subcellularLocation>
</comment>
<feature type="domain" description="ABC transmembrane type-1" evidence="8">
    <location>
        <begin position="151"/>
        <end position="347"/>
    </location>
</feature>
<dbReference type="PANTHER" id="PTHR43386">
    <property type="entry name" value="OLIGOPEPTIDE TRANSPORT SYSTEM PERMEASE PROTEIN APPC"/>
    <property type="match status" value="1"/>
</dbReference>
<dbReference type="CDD" id="cd06261">
    <property type="entry name" value="TM_PBP2"/>
    <property type="match status" value="1"/>
</dbReference>
<feature type="transmembrane region" description="Helical" evidence="7">
    <location>
        <begin position="325"/>
        <end position="350"/>
    </location>
</feature>
<dbReference type="PANTHER" id="PTHR43386:SF1">
    <property type="entry name" value="D,D-DIPEPTIDE TRANSPORT SYSTEM PERMEASE PROTEIN DDPC-RELATED"/>
    <property type="match status" value="1"/>
</dbReference>
<dbReference type="InterPro" id="IPR035906">
    <property type="entry name" value="MetI-like_sf"/>
</dbReference>
<keyword evidence="5 7" id="KW-1133">Transmembrane helix</keyword>
<feature type="transmembrane region" description="Helical" evidence="7">
    <location>
        <begin position="125"/>
        <end position="144"/>
    </location>
</feature>